<comment type="caution">
    <text evidence="1">The sequence shown here is derived from an EMBL/GenBank/DDBJ whole genome shotgun (WGS) entry which is preliminary data.</text>
</comment>
<accession>A0ABU1JE51</accession>
<dbReference type="Proteomes" id="UP001185069">
    <property type="component" value="Unassembled WGS sequence"/>
</dbReference>
<protein>
    <recommendedName>
        <fullName evidence="3">MarR family transcriptional regulator</fullName>
    </recommendedName>
</protein>
<organism evidence="1 2">
    <name type="scientific">Arthrobacter russicus</name>
    <dbReference type="NCBI Taxonomy" id="172040"/>
    <lineage>
        <taxon>Bacteria</taxon>
        <taxon>Bacillati</taxon>
        <taxon>Actinomycetota</taxon>
        <taxon>Actinomycetes</taxon>
        <taxon>Micrococcales</taxon>
        <taxon>Micrococcaceae</taxon>
        <taxon>Arthrobacter</taxon>
    </lineage>
</organism>
<dbReference type="RefSeq" id="WP_309799952.1">
    <property type="nucleotide sequence ID" value="NZ_BAAAHY010000004.1"/>
</dbReference>
<dbReference type="EMBL" id="JAVDQF010000001">
    <property type="protein sequence ID" value="MDR6270709.1"/>
    <property type="molecule type" value="Genomic_DNA"/>
</dbReference>
<sequence length="216" mass="23077">MYVITIDQRNSRRSADRVPELLQALRPVPTLLGFERTVGDEVQALLDRPEAVVDAVLRAVRAKAWSIGVGLGEVRTPLAASSREAAGTAFLAARDAVEEAKRRGQRKPLALRAVPTGAAADPVVAAAAADAEAVLVLLAQLVYTRSAAQWAVLDLLQQEPDLPLTGIAKRLSTSHQAVGGLVKRSHWYEEEAARPAAAALLERADRLLTGTEAIGW</sequence>
<evidence type="ECO:0000313" key="2">
    <source>
        <dbReference type="Proteomes" id="UP001185069"/>
    </source>
</evidence>
<evidence type="ECO:0008006" key="3">
    <source>
        <dbReference type="Google" id="ProtNLM"/>
    </source>
</evidence>
<name>A0ABU1JE51_9MICC</name>
<proteinExistence type="predicted"/>
<evidence type="ECO:0000313" key="1">
    <source>
        <dbReference type="EMBL" id="MDR6270709.1"/>
    </source>
</evidence>
<keyword evidence="2" id="KW-1185">Reference proteome</keyword>
<reference evidence="1 2" key="1">
    <citation type="submission" date="2023-07" db="EMBL/GenBank/DDBJ databases">
        <title>Sequencing the genomes of 1000 actinobacteria strains.</title>
        <authorList>
            <person name="Klenk H.-P."/>
        </authorList>
    </citation>
    <scope>NUCLEOTIDE SEQUENCE [LARGE SCALE GENOMIC DNA]</scope>
    <source>
        <strain evidence="1 2">DSM 14555</strain>
    </source>
</reference>
<gene>
    <name evidence="1" type="ORF">JOE69_002947</name>
</gene>